<proteinExistence type="predicted"/>
<comment type="caution">
    <text evidence="1">The sequence shown here is derived from an EMBL/GenBank/DDBJ whole genome shotgun (WGS) entry which is preliminary data.</text>
</comment>
<gene>
    <name evidence="1" type="ORF">B0T20DRAFT_335590</name>
</gene>
<evidence type="ECO:0000313" key="1">
    <source>
        <dbReference type="EMBL" id="KAK3402714.1"/>
    </source>
</evidence>
<feature type="non-terminal residue" evidence="1">
    <location>
        <position position="62"/>
    </location>
</feature>
<feature type="non-terminal residue" evidence="1">
    <location>
        <position position="1"/>
    </location>
</feature>
<protein>
    <submittedName>
        <fullName evidence="1">Uncharacterized protein</fullName>
    </submittedName>
</protein>
<organism evidence="1 2">
    <name type="scientific">Sordaria brevicollis</name>
    <dbReference type="NCBI Taxonomy" id="83679"/>
    <lineage>
        <taxon>Eukaryota</taxon>
        <taxon>Fungi</taxon>
        <taxon>Dikarya</taxon>
        <taxon>Ascomycota</taxon>
        <taxon>Pezizomycotina</taxon>
        <taxon>Sordariomycetes</taxon>
        <taxon>Sordariomycetidae</taxon>
        <taxon>Sordariales</taxon>
        <taxon>Sordariaceae</taxon>
        <taxon>Sordaria</taxon>
    </lineage>
</organism>
<dbReference type="EMBL" id="JAUTDP010000001">
    <property type="protein sequence ID" value="KAK3402714.1"/>
    <property type="molecule type" value="Genomic_DNA"/>
</dbReference>
<reference evidence="1" key="1">
    <citation type="journal article" date="2023" name="Mol. Phylogenet. Evol.">
        <title>Genome-scale phylogeny and comparative genomics of the fungal order Sordariales.</title>
        <authorList>
            <person name="Hensen N."/>
            <person name="Bonometti L."/>
            <person name="Westerberg I."/>
            <person name="Brannstrom I.O."/>
            <person name="Guillou S."/>
            <person name="Cros-Aarteil S."/>
            <person name="Calhoun S."/>
            <person name="Haridas S."/>
            <person name="Kuo A."/>
            <person name="Mondo S."/>
            <person name="Pangilinan J."/>
            <person name="Riley R."/>
            <person name="LaButti K."/>
            <person name="Andreopoulos B."/>
            <person name="Lipzen A."/>
            <person name="Chen C."/>
            <person name="Yan M."/>
            <person name="Daum C."/>
            <person name="Ng V."/>
            <person name="Clum A."/>
            <person name="Steindorff A."/>
            <person name="Ohm R.A."/>
            <person name="Martin F."/>
            <person name="Silar P."/>
            <person name="Natvig D.O."/>
            <person name="Lalanne C."/>
            <person name="Gautier V."/>
            <person name="Ament-Velasquez S.L."/>
            <person name="Kruys A."/>
            <person name="Hutchinson M.I."/>
            <person name="Powell A.J."/>
            <person name="Barry K."/>
            <person name="Miller A.N."/>
            <person name="Grigoriev I.V."/>
            <person name="Debuchy R."/>
            <person name="Gladieux P."/>
            <person name="Hiltunen Thoren M."/>
            <person name="Johannesson H."/>
        </authorList>
    </citation>
    <scope>NUCLEOTIDE SEQUENCE</scope>
    <source>
        <strain evidence="1">FGSC 1904</strain>
    </source>
</reference>
<name>A0AAE0UGN4_SORBR</name>
<dbReference type="Proteomes" id="UP001281003">
    <property type="component" value="Unassembled WGS sequence"/>
</dbReference>
<keyword evidence="2" id="KW-1185">Reference proteome</keyword>
<sequence>FKEIEKTTLLLIYEDYVPFKTYNKKKVRKIKRGNSSSIKIILNNEVKKLPKLPTLLKYPYLI</sequence>
<evidence type="ECO:0000313" key="2">
    <source>
        <dbReference type="Proteomes" id="UP001281003"/>
    </source>
</evidence>
<accession>A0AAE0UGN4</accession>
<dbReference type="AlphaFoldDB" id="A0AAE0UGN4"/>
<reference evidence="1" key="2">
    <citation type="submission" date="2023-07" db="EMBL/GenBank/DDBJ databases">
        <authorList>
            <consortium name="Lawrence Berkeley National Laboratory"/>
            <person name="Haridas S."/>
            <person name="Hensen N."/>
            <person name="Bonometti L."/>
            <person name="Westerberg I."/>
            <person name="Brannstrom I.O."/>
            <person name="Guillou S."/>
            <person name="Cros-Aarteil S."/>
            <person name="Calhoun S."/>
            <person name="Kuo A."/>
            <person name="Mondo S."/>
            <person name="Pangilinan J."/>
            <person name="Riley R."/>
            <person name="LaButti K."/>
            <person name="Andreopoulos B."/>
            <person name="Lipzen A."/>
            <person name="Chen C."/>
            <person name="Yanf M."/>
            <person name="Daum C."/>
            <person name="Ng V."/>
            <person name="Clum A."/>
            <person name="Steindorff A."/>
            <person name="Ohm R."/>
            <person name="Martin F."/>
            <person name="Silar P."/>
            <person name="Natvig D."/>
            <person name="Lalanne C."/>
            <person name="Gautier V."/>
            <person name="Ament-velasquez S.L."/>
            <person name="Kruys A."/>
            <person name="Hutchinson M.I."/>
            <person name="Powell A.J."/>
            <person name="Barry K."/>
            <person name="Miller A.N."/>
            <person name="Grigoriev I.V."/>
            <person name="Debuchy R."/>
            <person name="Gladieux P."/>
            <person name="Thoren M.H."/>
            <person name="Johannesson H."/>
        </authorList>
    </citation>
    <scope>NUCLEOTIDE SEQUENCE</scope>
    <source>
        <strain evidence="1">FGSC 1904</strain>
    </source>
</reference>